<dbReference type="RefSeq" id="XP_024332460.1">
    <property type="nucleotide sequence ID" value="XM_024473609.1"/>
</dbReference>
<keyword evidence="2" id="KW-1185">Reference proteome</keyword>
<dbReference type="VEuPathDB" id="MicrosporidiaDB:AAJ76_1000169449"/>
<sequence>MLKKISEFLNKKDIDGLLTFLMDIDNLVINKDLIDLLNSFYEKEKEISNVVLSLNTLKNEKCMKRKSKESGYFEYKY</sequence>
<evidence type="ECO:0000313" key="1">
    <source>
        <dbReference type="EMBL" id="KKO76718.1"/>
    </source>
</evidence>
<protein>
    <submittedName>
        <fullName evidence="1">Uncharacterized protein</fullName>
    </submittedName>
</protein>
<dbReference type="AlphaFoldDB" id="A0A0F9WVH2"/>
<dbReference type="GeneID" id="36318504"/>
<evidence type="ECO:0000313" key="2">
    <source>
        <dbReference type="Proteomes" id="UP000034350"/>
    </source>
</evidence>
<gene>
    <name evidence="1" type="ORF">AAJ76_1000169449</name>
</gene>
<name>A0A0F9WVH2_9MICR</name>
<dbReference type="VEuPathDB" id="MicrosporidiaDB:G9O61_00g002590"/>
<comment type="caution">
    <text evidence="1">The sequence shown here is derived from an EMBL/GenBank/DDBJ whole genome shotgun (WGS) entry which is preliminary data.</text>
</comment>
<accession>A0A0F9WVH2</accession>
<dbReference type="EMBL" id="JPQZ01000001">
    <property type="protein sequence ID" value="KKO76718.1"/>
    <property type="molecule type" value="Genomic_DNA"/>
</dbReference>
<organism evidence="1 2">
    <name type="scientific">Vairimorpha ceranae</name>
    <dbReference type="NCBI Taxonomy" id="40302"/>
    <lineage>
        <taxon>Eukaryota</taxon>
        <taxon>Fungi</taxon>
        <taxon>Fungi incertae sedis</taxon>
        <taxon>Microsporidia</taxon>
        <taxon>Nosematidae</taxon>
        <taxon>Vairimorpha</taxon>
    </lineage>
</organism>
<reference evidence="1 2" key="1">
    <citation type="journal article" date="2015" name="Environ. Microbiol.">
        <title>Genome analyses suggest the presence of polyploidy and recent human-driven expansions in eight global populations of the honeybee pathogen Nosema ceranae.</title>
        <authorList>
            <person name="Pelin A."/>
            <person name="Selman M."/>
            <person name="Aris-Brosou S."/>
            <person name="Farinelli L."/>
            <person name="Corradi N."/>
        </authorList>
    </citation>
    <scope>NUCLEOTIDE SEQUENCE [LARGE SCALE GENOMIC DNA]</scope>
    <source>
        <strain evidence="1 2">PA08 1199</strain>
    </source>
</reference>
<dbReference type="VEuPathDB" id="MicrosporidiaDB:G9O61_00g009910"/>
<proteinExistence type="predicted"/>
<dbReference type="Proteomes" id="UP000034350">
    <property type="component" value="Unassembled WGS sequence"/>
</dbReference>